<gene>
    <name evidence="7" type="ORF">GCM10009765_52000</name>
</gene>
<dbReference type="InterPro" id="IPR019952">
    <property type="entry name" value="F420_OxRdatse_Rv1855c_pred"/>
</dbReference>
<dbReference type="Gene3D" id="3.20.20.30">
    <property type="entry name" value="Luciferase-like domain"/>
    <property type="match status" value="1"/>
</dbReference>
<comment type="caution">
    <text evidence="7">The sequence shown here is derived from an EMBL/GenBank/DDBJ whole genome shotgun (WGS) entry which is preliminary data.</text>
</comment>
<accession>A0ABN2I005</accession>
<evidence type="ECO:0000256" key="4">
    <source>
        <dbReference type="ARBA" id="ARBA00023033"/>
    </source>
</evidence>
<keyword evidence="1" id="KW-0285">Flavoprotein</keyword>
<dbReference type="InterPro" id="IPR011251">
    <property type="entry name" value="Luciferase-like_dom"/>
</dbReference>
<organism evidence="7 8">
    <name type="scientific">Fodinicola feengrottensis</name>
    <dbReference type="NCBI Taxonomy" id="435914"/>
    <lineage>
        <taxon>Bacteria</taxon>
        <taxon>Bacillati</taxon>
        <taxon>Actinomycetota</taxon>
        <taxon>Actinomycetes</taxon>
        <taxon>Mycobacteriales</taxon>
        <taxon>Fodinicola</taxon>
    </lineage>
</organism>
<keyword evidence="4" id="KW-0503">Monooxygenase</keyword>
<reference evidence="7 8" key="1">
    <citation type="journal article" date="2019" name="Int. J. Syst. Evol. Microbiol.">
        <title>The Global Catalogue of Microorganisms (GCM) 10K type strain sequencing project: providing services to taxonomists for standard genome sequencing and annotation.</title>
        <authorList>
            <consortium name="The Broad Institute Genomics Platform"/>
            <consortium name="The Broad Institute Genome Sequencing Center for Infectious Disease"/>
            <person name="Wu L."/>
            <person name="Ma J."/>
        </authorList>
    </citation>
    <scope>NUCLEOTIDE SEQUENCE [LARGE SCALE GENOMIC DNA]</scope>
    <source>
        <strain evidence="7 8">JCM 14718</strain>
    </source>
</reference>
<dbReference type="PANTHER" id="PTHR42847">
    <property type="entry name" value="ALKANESULFONATE MONOOXYGENASE"/>
    <property type="match status" value="1"/>
</dbReference>
<evidence type="ECO:0000256" key="1">
    <source>
        <dbReference type="ARBA" id="ARBA00022630"/>
    </source>
</evidence>
<dbReference type="InterPro" id="IPR050172">
    <property type="entry name" value="SsuD_RutA_monooxygenase"/>
</dbReference>
<dbReference type="InterPro" id="IPR036661">
    <property type="entry name" value="Luciferase-like_sf"/>
</dbReference>
<evidence type="ECO:0000313" key="8">
    <source>
        <dbReference type="Proteomes" id="UP001500618"/>
    </source>
</evidence>
<proteinExistence type="predicted"/>
<protein>
    <submittedName>
        <fullName evidence="7">LLM class F420-dependent oxidoreductase</fullName>
    </submittedName>
</protein>
<dbReference type="NCBIfam" id="TIGR03560">
    <property type="entry name" value="F420_Rv1855c"/>
    <property type="match status" value="1"/>
</dbReference>
<sequence length="342" mass="37278">MHKLTATPRQAGGSLAEGEGEEHARDCSKEACWPAGYLSPERRSLVSSAQLRRLAGMKLGMHICDFTYPNGPARLGADLADLVRRAEDAGIDTITVMDHLFQISVVGPSENDMLEAYTALGFLAAHTSRVRLLTLVTAAVYREPGLLAKAVTTLDVLSGGRAWLGIGAGWNEEETTGLGLPFPPVSERFERLEETLQICLQMWSDSEAGYDGKHYQLGRTLNSPQSLSRPHPPIMIGGGGEKKTLRLVAKYAQACNLFPGPELAHKLQVLREHCEREGTDFDAIEKTSMYTFDGDVKATIEHLEKLHGLGIQTAIGRVPTNLDLDKLKIIGREIVPAANDLV</sequence>
<dbReference type="PANTHER" id="PTHR42847:SF8">
    <property type="entry name" value="CONSERVED PROTEIN"/>
    <property type="match status" value="1"/>
</dbReference>
<dbReference type="Pfam" id="PF00296">
    <property type="entry name" value="Bac_luciferase"/>
    <property type="match status" value="1"/>
</dbReference>
<keyword evidence="2" id="KW-0288">FMN</keyword>
<dbReference type="Proteomes" id="UP001500618">
    <property type="component" value="Unassembled WGS sequence"/>
</dbReference>
<feature type="region of interest" description="Disordered" evidence="5">
    <location>
        <begin position="1"/>
        <end position="23"/>
    </location>
</feature>
<keyword evidence="8" id="KW-1185">Reference proteome</keyword>
<evidence type="ECO:0000313" key="7">
    <source>
        <dbReference type="EMBL" id="GAA1696354.1"/>
    </source>
</evidence>
<keyword evidence="3" id="KW-0560">Oxidoreductase</keyword>
<evidence type="ECO:0000256" key="2">
    <source>
        <dbReference type="ARBA" id="ARBA00022643"/>
    </source>
</evidence>
<dbReference type="SUPFAM" id="SSF51679">
    <property type="entry name" value="Bacterial luciferase-like"/>
    <property type="match status" value="1"/>
</dbReference>
<dbReference type="EMBL" id="BAAANY010000020">
    <property type="protein sequence ID" value="GAA1696354.1"/>
    <property type="molecule type" value="Genomic_DNA"/>
</dbReference>
<feature type="domain" description="Luciferase-like" evidence="6">
    <location>
        <begin position="77"/>
        <end position="285"/>
    </location>
</feature>
<evidence type="ECO:0000259" key="6">
    <source>
        <dbReference type="Pfam" id="PF00296"/>
    </source>
</evidence>
<evidence type="ECO:0000256" key="3">
    <source>
        <dbReference type="ARBA" id="ARBA00023002"/>
    </source>
</evidence>
<evidence type="ECO:0000256" key="5">
    <source>
        <dbReference type="SAM" id="MobiDB-lite"/>
    </source>
</evidence>
<name>A0ABN2I005_9ACTN</name>